<keyword evidence="1" id="KW-1133">Transmembrane helix</keyword>
<feature type="transmembrane region" description="Helical" evidence="1">
    <location>
        <begin position="103"/>
        <end position="136"/>
    </location>
</feature>
<evidence type="ECO:0000313" key="3">
    <source>
        <dbReference type="Proteomes" id="UP001596098"/>
    </source>
</evidence>
<dbReference type="EMBL" id="JBHSQI010000002">
    <property type="protein sequence ID" value="MFC6153065.1"/>
    <property type="molecule type" value="Genomic_DNA"/>
</dbReference>
<dbReference type="RefSeq" id="WP_128219330.1">
    <property type="nucleotide sequence ID" value="NZ_CP034929.1"/>
</dbReference>
<feature type="transmembrane region" description="Helical" evidence="1">
    <location>
        <begin position="27"/>
        <end position="53"/>
    </location>
</feature>
<keyword evidence="3" id="KW-1185">Reference proteome</keyword>
<dbReference type="Proteomes" id="UP001596098">
    <property type="component" value="Unassembled WGS sequence"/>
</dbReference>
<keyword evidence="1" id="KW-0472">Membrane</keyword>
<accession>A0ABW1QZ04</accession>
<feature type="transmembrane region" description="Helical" evidence="1">
    <location>
        <begin position="73"/>
        <end position="96"/>
    </location>
</feature>
<protein>
    <submittedName>
        <fullName evidence="2">Uncharacterized protein</fullName>
    </submittedName>
</protein>
<comment type="caution">
    <text evidence="2">The sequence shown here is derived from an EMBL/GenBank/DDBJ whole genome shotgun (WGS) entry which is preliminary data.</text>
</comment>
<evidence type="ECO:0000256" key="1">
    <source>
        <dbReference type="SAM" id="Phobius"/>
    </source>
</evidence>
<proteinExistence type="predicted"/>
<organism evidence="2 3">
    <name type="scientific">Nocardioides yefusunii</name>
    <dbReference type="NCBI Taxonomy" id="2500546"/>
    <lineage>
        <taxon>Bacteria</taxon>
        <taxon>Bacillati</taxon>
        <taxon>Actinomycetota</taxon>
        <taxon>Actinomycetes</taxon>
        <taxon>Propionibacteriales</taxon>
        <taxon>Nocardioidaceae</taxon>
        <taxon>Nocardioides</taxon>
    </lineage>
</organism>
<sequence length="157" mass="15953">MTSLPEDTWVSAGWTPAAGRRPAPGTVVAAVVVTWVSAVLCAAMAAIVGGFLLSSPQLWDAFDETAALPHATTIILGLSVPLVFLGLACVTAFLVLRGSAGAWWLLVTLSALSLLTVAIGQLVTAAAGLAVLVLLLTPSARAWPSVARASRPLPGTS</sequence>
<name>A0ABW1QZ04_9ACTN</name>
<reference evidence="3" key="1">
    <citation type="journal article" date="2019" name="Int. J. Syst. Evol. Microbiol.">
        <title>The Global Catalogue of Microorganisms (GCM) 10K type strain sequencing project: providing services to taxonomists for standard genome sequencing and annotation.</title>
        <authorList>
            <consortium name="The Broad Institute Genomics Platform"/>
            <consortium name="The Broad Institute Genome Sequencing Center for Infectious Disease"/>
            <person name="Wu L."/>
            <person name="Ma J."/>
        </authorList>
    </citation>
    <scope>NUCLEOTIDE SEQUENCE [LARGE SCALE GENOMIC DNA]</scope>
    <source>
        <strain evidence="3">DFY28</strain>
    </source>
</reference>
<keyword evidence="1" id="KW-0812">Transmembrane</keyword>
<evidence type="ECO:0000313" key="2">
    <source>
        <dbReference type="EMBL" id="MFC6153065.1"/>
    </source>
</evidence>
<gene>
    <name evidence="2" type="ORF">ACFPWU_05240</name>
</gene>